<dbReference type="PANTHER" id="PTHR40781">
    <property type="match status" value="1"/>
</dbReference>
<evidence type="ECO:0000313" key="2">
    <source>
        <dbReference type="EMBL" id="THV50027.1"/>
    </source>
</evidence>
<gene>
    <name evidence="2" type="ORF">BGAL_0168g00090</name>
</gene>
<dbReference type="Proteomes" id="UP000308671">
    <property type="component" value="Unassembled WGS sequence"/>
</dbReference>
<dbReference type="AlphaFoldDB" id="A0A4S8QXB5"/>
<keyword evidence="3" id="KW-1185">Reference proteome</keyword>
<evidence type="ECO:0000259" key="1">
    <source>
        <dbReference type="Pfam" id="PF24494"/>
    </source>
</evidence>
<dbReference type="PANTHER" id="PTHR40781:SF1">
    <property type="match status" value="1"/>
</dbReference>
<evidence type="ECO:0000313" key="3">
    <source>
        <dbReference type="Proteomes" id="UP000308671"/>
    </source>
</evidence>
<sequence>MDEYVCSRWDLPNELYRVHYVGSRTSFSSQQGFAASDITKNFHYNESNEFKQAIKKQFTWSCREPPAFISLFSDKQHAENWGLKKPWCGHQSPDEDWTLYVINTVELLKTTQVFRLHDLVEKLSLDIPDVAKQHIQGAILCLHHIPTSAIVASRTPSEIKRDRELEQLGIEGELDYLGDYGDADSDREMLQENYNTIFEKNIEDNW</sequence>
<organism evidence="2 3">
    <name type="scientific">Botrytis galanthina</name>
    <dbReference type="NCBI Taxonomy" id="278940"/>
    <lineage>
        <taxon>Eukaryota</taxon>
        <taxon>Fungi</taxon>
        <taxon>Dikarya</taxon>
        <taxon>Ascomycota</taxon>
        <taxon>Pezizomycotina</taxon>
        <taxon>Leotiomycetes</taxon>
        <taxon>Helotiales</taxon>
        <taxon>Sclerotiniaceae</taxon>
        <taxon>Botrytis</taxon>
    </lineage>
</organism>
<dbReference type="InterPro" id="IPR056009">
    <property type="entry name" value="DUF7587"/>
</dbReference>
<accession>A0A4S8QXB5</accession>
<dbReference type="Pfam" id="PF24494">
    <property type="entry name" value="DUF7587"/>
    <property type="match status" value="1"/>
</dbReference>
<reference evidence="2 3" key="1">
    <citation type="submission" date="2017-12" db="EMBL/GenBank/DDBJ databases">
        <title>Comparative genomics of Botrytis spp.</title>
        <authorList>
            <person name="Valero-Jimenez C.A."/>
            <person name="Tapia P."/>
            <person name="Veloso J."/>
            <person name="Silva-Moreno E."/>
            <person name="Staats M."/>
            <person name="Valdes J.H."/>
            <person name="Van Kan J.A.L."/>
        </authorList>
    </citation>
    <scope>NUCLEOTIDE SEQUENCE [LARGE SCALE GENOMIC DNA]</scope>
    <source>
        <strain evidence="2 3">MUCL435</strain>
    </source>
</reference>
<dbReference type="OrthoDB" id="88561at2759"/>
<feature type="domain" description="DUF7587" evidence="1">
    <location>
        <begin position="11"/>
        <end position="156"/>
    </location>
</feature>
<protein>
    <recommendedName>
        <fullName evidence="1">DUF7587 domain-containing protein</fullName>
    </recommendedName>
</protein>
<proteinExistence type="predicted"/>
<comment type="caution">
    <text evidence="2">The sequence shown here is derived from an EMBL/GenBank/DDBJ whole genome shotgun (WGS) entry which is preliminary data.</text>
</comment>
<name>A0A4S8QXB5_9HELO</name>
<dbReference type="EMBL" id="PQXL01000168">
    <property type="protein sequence ID" value="THV50027.1"/>
    <property type="molecule type" value="Genomic_DNA"/>
</dbReference>